<evidence type="ECO:0000313" key="1">
    <source>
        <dbReference type="EMBL" id="KAG8594058.1"/>
    </source>
</evidence>
<keyword evidence="2" id="KW-1185">Reference proteome</keyword>
<gene>
    <name evidence="1" type="ORF">GDO81_001044</name>
</gene>
<protein>
    <submittedName>
        <fullName evidence="1">Uncharacterized protein</fullName>
    </submittedName>
</protein>
<comment type="caution">
    <text evidence="1">The sequence shown here is derived from an EMBL/GenBank/DDBJ whole genome shotgun (WGS) entry which is preliminary data.</text>
</comment>
<accession>A0AAV7D9C6</accession>
<dbReference type="Proteomes" id="UP000824782">
    <property type="component" value="Unassembled WGS sequence"/>
</dbReference>
<evidence type="ECO:0000313" key="2">
    <source>
        <dbReference type="Proteomes" id="UP000824782"/>
    </source>
</evidence>
<dbReference type="AlphaFoldDB" id="A0AAV7D9C6"/>
<name>A0AAV7D9C6_ENGPU</name>
<proteinExistence type="predicted"/>
<organism evidence="1 2">
    <name type="scientific">Engystomops pustulosus</name>
    <name type="common">Tungara frog</name>
    <name type="synonym">Physalaemus pustulosus</name>
    <dbReference type="NCBI Taxonomy" id="76066"/>
    <lineage>
        <taxon>Eukaryota</taxon>
        <taxon>Metazoa</taxon>
        <taxon>Chordata</taxon>
        <taxon>Craniata</taxon>
        <taxon>Vertebrata</taxon>
        <taxon>Euteleostomi</taxon>
        <taxon>Amphibia</taxon>
        <taxon>Batrachia</taxon>
        <taxon>Anura</taxon>
        <taxon>Neobatrachia</taxon>
        <taxon>Hyloidea</taxon>
        <taxon>Leptodactylidae</taxon>
        <taxon>Leiuperinae</taxon>
        <taxon>Engystomops</taxon>
    </lineage>
</organism>
<dbReference type="EMBL" id="WNYA01000001">
    <property type="protein sequence ID" value="KAG8594058.1"/>
    <property type="molecule type" value="Genomic_DNA"/>
</dbReference>
<sequence>MQFWPSPHHVNQIKQIKFCASCIGSSALEYNIPHESKKLQHKTYFWSLLEAWTTIKIHHDGNSYTKKDQKTSLVIKKRIFWKKN</sequence>
<reference evidence="1" key="1">
    <citation type="thesis" date="2020" institute="ProQuest LLC" country="789 East Eisenhower Parkway, Ann Arbor, MI, USA">
        <title>Comparative Genomics and Chromosome Evolution.</title>
        <authorList>
            <person name="Mudd A.B."/>
        </authorList>
    </citation>
    <scope>NUCLEOTIDE SEQUENCE</scope>
    <source>
        <strain evidence="1">237g6f4</strain>
        <tissue evidence="1">Blood</tissue>
    </source>
</reference>